<dbReference type="InterPro" id="IPR011989">
    <property type="entry name" value="ARM-like"/>
</dbReference>
<evidence type="ECO:0000256" key="3">
    <source>
        <dbReference type="SAM" id="MobiDB-lite"/>
    </source>
</evidence>
<dbReference type="AlphaFoldDB" id="A0A7R8UYC6"/>
<dbReference type="EMBL" id="LR899012">
    <property type="protein sequence ID" value="CAD7088224.1"/>
    <property type="molecule type" value="Genomic_DNA"/>
</dbReference>
<proteinExistence type="predicted"/>
<dbReference type="GO" id="GO:0030688">
    <property type="term" value="C:preribosome, small subunit precursor"/>
    <property type="evidence" value="ECO:0007669"/>
    <property type="project" value="TreeGrafter"/>
</dbReference>
<dbReference type="InterPro" id="IPR016024">
    <property type="entry name" value="ARM-type_fold"/>
</dbReference>
<name>A0A7R8UYC6_HERIL</name>
<dbReference type="SMART" id="SM00025">
    <property type="entry name" value="Pumilio"/>
    <property type="match status" value="6"/>
</dbReference>
<evidence type="ECO:0000313" key="5">
    <source>
        <dbReference type="Proteomes" id="UP000594454"/>
    </source>
</evidence>
<dbReference type="InterPro" id="IPR001313">
    <property type="entry name" value="Pumilio_RNA-bd_rpt"/>
</dbReference>
<dbReference type="Pfam" id="PF22493">
    <property type="entry name" value="PUF_NOP9"/>
    <property type="match status" value="1"/>
</dbReference>
<dbReference type="GO" id="GO:0000447">
    <property type="term" value="P:endonucleolytic cleavage in ITS1 to separate SSU-rRNA from 5.8S rRNA and LSU-rRNA from tricistronic rRNA transcript (SSU-rRNA, 5.8S rRNA, LSU-rRNA)"/>
    <property type="evidence" value="ECO:0007669"/>
    <property type="project" value="TreeGrafter"/>
</dbReference>
<dbReference type="GO" id="GO:0000056">
    <property type="term" value="P:ribosomal small subunit export from nucleus"/>
    <property type="evidence" value="ECO:0007669"/>
    <property type="project" value="TreeGrafter"/>
</dbReference>
<accession>A0A7R8UYC6</accession>
<organism evidence="4 5">
    <name type="scientific">Hermetia illucens</name>
    <name type="common">Black soldier fly</name>
    <dbReference type="NCBI Taxonomy" id="343691"/>
    <lineage>
        <taxon>Eukaryota</taxon>
        <taxon>Metazoa</taxon>
        <taxon>Ecdysozoa</taxon>
        <taxon>Arthropoda</taxon>
        <taxon>Hexapoda</taxon>
        <taxon>Insecta</taxon>
        <taxon>Pterygota</taxon>
        <taxon>Neoptera</taxon>
        <taxon>Endopterygota</taxon>
        <taxon>Diptera</taxon>
        <taxon>Brachycera</taxon>
        <taxon>Stratiomyomorpha</taxon>
        <taxon>Stratiomyidae</taxon>
        <taxon>Hermetiinae</taxon>
        <taxon>Hermetia</taxon>
    </lineage>
</organism>
<dbReference type="PANTHER" id="PTHR13102">
    <property type="entry name" value="NUCLEOLAR PROTEIN 9"/>
    <property type="match status" value="1"/>
</dbReference>
<dbReference type="OMA" id="HHLVRNF"/>
<dbReference type="GO" id="GO:0000480">
    <property type="term" value="P:endonucleolytic cleavage in 5'-ETS of tricistronic rRNA transcript (SSU-rRNA, 5.8S rRNA, LSU-rRNA)"/>
    <property type="evidence" value="ECO:0007669"/>
    <property type="project" value="TreeGrafter"/>
</dbReference>
<dbReference type="GO" id="GO:0005730">
    <property type="term" value="C:nucleolus"/>
    <property type="evidence" value="ECO:0007669"/>
    <property type="project" value="TreeGrafter"/>
</dbReference>
<dbReference type="Gene3D" id="1.25.10.10">
    <property type="entry name" value="Leucine-rich Repeat Variant"/>
    <property type="match status" value="3"/>
</dbReference>
<dbReference type="FunCoup" id="A0A7R8UYC6">
    <property type="interactions" value="1554"/>
</dbReference>
<dbReference type="InParanoid" id="A0A7R8UYC6"/>
<dbReference type="InterPro" id="IPR040000">
    <property type="entry name" value="NOP9"/>
</dbReference>
<dbReference type="Proteomes" id="UP000594454">
    <property type="component" value="Chromosome 4"/>
</dbReference>
<dbReference type="OrthoDB" id="9987665at2759"/>
<keyword evidence="5" id="KW-1185">Reference proteome</keyword>
<protein>
    <recommendedName>
        <fullName evidence="6">Nucleolar protein 9</fullName>
    </recommendedName>
</protein>
<dbReference type="GO" id="GO:0030686">
    <property type="term" value="C:90S preribosome"/>
    <property type="evidence" value="ECO:0007669"/>
    <property type="project" value="TreeGrafter"/>
</dbReference>
<feature type="region of interest" description="Disordered" evidence="3">
    <location>
        <begin position="1"/>
        <end position="28"/>
    </location>
</feature>
<dbReference type="GO" id="GO:0003723">
    <property type="term" value="F:RNA binding"/>
    <property type="evidence" value="ECO:0007669"/>
    <property type="project" value="InterPro"/>
</dbReference>
<evidence type="ECO:0008006" key="6">
    <source>
        <dbReference type="Google" id="ProtNLM"/>
    </source>
</evidence>
<dbReference type="SUPFAM" id="SSF48371">
    <property type="entry name" value="ARM repeat"/>
    <property type="match status" value="1"/>
</dbReference>
<evidence type="ECO:0000313" key="4">
    <source>
        <dbReference type="EMBL" id="CAD7088224.1"/>
    </source>
</evidence>
<dbReference type="PANTHER" id="PTHR13102:SF0">
    <property type="entry name" value="NUCLEOLAR PROTEIN 9"/>
    <property type="match status" value="1"/>
</dbReference>
<sequence length="651" mass="74154">MAEAAVISAPKEGGGGRNKFRSKRRNKDSRFLSNARGFGKKGIYGRGTQIEQESFSYFINISDAIRQGFENLEDKVTMANNVFEQTHDQEVHLSSNQVVSKVIENLIAFAEPEHFERFMKAFAENFRPICSDSFASHVLQKMVEVSFLRAEYYKKATNKQDPGDEPVTKRRKEDKLSEEVYNTTNKFSEDHRKNCSEFVLKIGKFLLNNLEDFVWDPCANHIIRTSILVLAGIRKRKVAFERNTQIEKQEKAVEVPNEWSEVVTEYIDRLQMWPQFSEFAYNMLAAQMLAHIMMSLRAVDKSKLKHVGKKILMESFLKVDEEDEKKEKVVIIDDDNDAKTSKNKENMENDVVALPKVFTQTASASLLETLLTVAGPKLFTQLNAMLFTGRIKLLALNKLSNFAVQKLIENVKEKVEFESIFDELNTSIEELLKVGHTGVVEALARSCIRLSTKQGSFVSSLLTALHISGTKERFDSLVICILKLKPYEIAIEDKSQYMHVHGSLILQHMLEFSKPIKLVQSILEMPSNDLATIFCSPGGSYIADAFIKSKTIGEKSREKLLKHLERNYLDMAVTKFGSRVVENLFDIANDGQKVRIAKELADKVNQLNGTMFGSVIHQKLRIQTFQLSVSQWRAAFNRAKKAETLFKDIIN</sequence>
<evidence type="ECO:0000256" key="1">
    <source>
        <dbReference type="ARBA" id="ARBA00022737"/>
    </source>
</evidence>
<gene>
    <name evidence="4" type="ORF">HERILL_LOCUS10869</name>
</gene>
<evidence type="ECO:0000256" key="2">
    <source>
        <dbReference type="PROSITE-ProRule" id="PRU00317"/>
    </source>
</evidence>
<dbReference type="GO" id="GO:0000472">
    <property type="term" value="P:endonucleolytic cleavage to generate mature 5'-end of SSU-rRNA from (SSU-rRNA, 5.8S rRNA, LSU-rRNA)"/>
    <property type="evidence" value="ECO:0007669"/>
    <property type="project" value="TreeGrafter"/>
</dbReference>
<feature type="repeat" description="Pumilio" evidence="2">
    <location>
        <begin position="384"/>
        <end position="422"/>
    </location>
</feature>
<feature type="compositionally biased region" description="Basic residues" evidence="3">
    <location>
        <begin position="18"/>
        <end position="27"/>
    </location>
</feature>
<dbReference type="PROSITE" id="PS50302">
    <property type="entry name" value="PUM"/>
    <property type="match status" value="2"/>
</dbReference>
<reference evidence="4 5" key="1">
    <citation type="submission" date="2020-11" db="EMBL/GenBank/DDBJ databases">
        <authorList>
            <person name="Wallbank WR R."/>
            <person name="Pardo Diaz C."/>
            <person name="Kozak K."/>
            <person name="Martin S."/>
            <person name="Jiggins C."/>
            <person name="Moest M."/>
            <person name="Warren A I."/>
            <person name="Generalovic N T."/>
            <person name="Byers J.R.P. K."/>
            <person name="Montejo-Kovacevich G."/>
            <person name="Yen C E."/>
        </authorList>
    </citation>
    <scope>NUCLEOTIDE SEQUENCE [LARGE SCALE GENOMIC DNA]</scope>
</reference>
<keyword evidence="1" id="KW-0677">Repeat</keyword>
<feature type="repeat" description="Pumilio" evidence="2">
    <location>
        <begin position="563"/>
        <end position="598"/>
    </location>
</feature>